<name>A0A9D1MXU2_9BACT</name>
<dbReference type="EMBL" id="DVOC01000079">
    <property type="protein sequence ID" value="HIU91266.1"/>
    <property type="molecule type" value="Genomic_DNA"/>
</dbReference>
<reference evidence="2" key="1">
    <citation type="submission" date="2020-10" db="EMBL/GenBank/DDBJ databases">
        <authorList>
            <person name="Gilroy R."/>
        </authorList>
    </citation>
    <scope>NUCLEOTIDE SEQUENCE</scope>
    <source>
        <strain evidence="2">ChiHjej12B11-7776</strain>
    </source>
</reference>
<keyword evidence="1" id="KW-1133">Transmembrane helix</keyword>
<evidence type="ECO:0000313" key="2">
    <source>
        <dbReference type="EMBL" id="HIU91266.1"/>
    </source>
</evidence>
<evidence type="ECO:0000313" key="3">
    <source>
        <dbReference type="Proteomes" id="UP000886852"/>
    </source>
</evidence>
<reference evidence="2" key="2">
    <citation type="journal article" date="2021" name="PeerJ">
        <title>Extensive microbial diversity within the chicken gut microbiome revealed by metagenomics and culture.</title>
        <authorList>
            <person name="Gilroy R."/>
            <person name="Ravi A."/>
            <person name="Getino M."/>
            <person name="Pursley I."/>
            <person name="Horton D.L."/>
            <person name="Alikhan N.F."/>
            <person name="Baker D."/>
            <person name="Gharbi K."/>
            <person name="Hall N."/>
            <person name="Watson M."/>
            <person name="Adriaenssens E.M."/>
            <person name="Foster-Nyarko E."/>
            <person name="Jarju S."/>
            <person name="Secka A."/>
            <person name="Antonio M."/>
            <person name="Oren A."/>
            <person name="Chaudhuri R.R."/>
            <person name="La Ragione R."/>
            <person name="Hildebrand F."/>
            <person name="Pallen M.J."/>
        </authorList>
    </citation>
    <scope>NUCLEOTIDE SEQUENCE</scope>
    <source>
        <strain evidence="2">ChiHjej12B11-7776</strain>
    </source>
</reference>
<accession>A0A9D1MXU2</accession>
<feature type="transmembrane region" description="Helical" evidence="1">
    <location>
        <begin position="41"/>
        <end position="65"/>
    </location>
</feature>
<gene>
    <name evidence="2" type="ORF">IAC72_04585</name>
</gene>
<comment type="caution">
    <text evidence="2">The sequence shown here is derived from an EMBL/GenBank/DDBJ whole genome shotgun (WGS) entry which is preliminary data.</text>
</comment>
<feature type="transmembrane region" description="Helical" evidence="1">
    <location>
        <begin position="12"/>
        <end position="35"/>
    </location>
</feature>
<keyword evidence="1" id="KW-0472">Membrane</keyword>
<keyword evidence="1" id="KW-0812">Transmembrane</keyword>
<evidence type="ECO:0008006" key="4">
    <source>
        <dbReference type="Google" id="ProtNLM"/>
    </source>
</evidence>
<organism evidence="2 3">
    <name type="scientific">Candidatus Fimimonas merdipullorum</name>
    <dbReference type="NCBI Taxonomy" id="2840822"/>
    <lineage>
        <taxon>Bacteria</taxon>
        <taxon>Pseudomonadati</taxon>
        <taxon>Myxococcota</taxon>
        <taxon>Myxococcia</taxon>
        <taxon>Myxococcales</taxon>
        <taxon>Cystobacterineae</taxon>
        <taxon>Myxococcaceae</taxon>
        <taxon>Myxococcaceae incertae sedis</taxon>
        <taxon>Candidatus Fimimonas</taxon>
    </lineage>
</organism>
<protein>
    <recommendedName>
        <fullName evidence="4">SHOCT domain-containing protein</fullName>
    </recommendedName>
</protein>
<dbReference type="AlphaFoldDB" id="A0A9D1MXU2"/>
<sequence>MKSSNHKLLNAAYTLHLIITILLALGGVVAGIAYAVIHAFWILPVIWAGTFVVVGLGYVFGRLFLDMLDDIKAIRSTLKTKLNGQAVKTSAPQATYSIAVPKTDTDNSTAAPTVKAAAPSVAKAADNAVASSTDIARQQKILQLKVMLKKGAITQEEYEEKTKEYEKKMKETYTIE</sequence>
<proteinExistence type="predicted"/>
<dbReference type="Proteomes" id="UP000886852">
    <property type="component" value="Unassembled WGS sequence"/>
</dbReference>
<evidence type="ECO:0000256" key="1">
    <source>
        <dbReference type="SAM" id="Phobius"/>
    </source>
</evidence>